<evidence type="ECO:0000256" key="1">
    <source>
        <dbReference type="SAM" id="Coils"/>
    </source>
</evidence>
<protein>
    <submittedName>
        <fullName evidence="2">Uncharacterized protein</fullName>
    </submittedName>
</protein>
<accession>A0A3L9ZRT3</accession>
<evidence type="ECO:0000313" key="2">
    <source>
        <dbReference type="EMBL" id="RMA75096.1"/>
    </source>
</evidence>
<dbReference type="OrthoDB" id="1285048at2"/>
<proteinExistence type="predicted"/>
<feature type="coiled-coil region" evidence="1">
    <location>
        <begin position="503"/>
        <end position="534"/>
    </location>
</feature>
<dbReference type="RefSeq" id="WP_121926033.1">
    <property type="nucleotide sequence ID" value="NZ_REFH01000010.1"/>
</dbReference>
<dbReference type="AlphaFoldDB" id="A0A3L9ZRT3"/>
<comment type="caution">
    <text evidence="2">The sequence shown here is derived from an EMBL/GenBank/DDBJ whole genome shotgun (WGS) entry which is preliminary data.</text>
</comment>
<dbReference type="Proteomes" id="UP000280368">
    <property type="component" value="Unassembled WGS sequence"/>
</dbReference>
<dbReference type="EMBL" id="REFH01000010">
    <property type="protein sequence ID" value="RMA75096.1"/>
    <property type="molecule type" value="Genomic_DNA"/>
</dbReference>
<reference evidence="2 3" key="1">
    <citation type="submission" date="2018-10" db="EMBL/GenBank/DDBJ databases">
        <title>Genomic Encyclopedia of Archaeal and Bacterial Type Strains, Phase II (KMG-II): from individual species to whole genera.</title>
        <authorList>
            <person name="Goeker M."/>
        </authorList>
    </citation>
    <scope>NUCLEOTIDE SEQUENCE [LARGE SCALE GENOMIC DNA]</scope>
    <source>
        <strain evidence="2 3">DSM 19727</strain>
    </source>
</reference>
<gene>
    <name evidence="2" type="ORF">BC961_2448</name>
</gene>
<name>A0A3L9ZRT3_9FLAO</name>
<keyword evidence="3" id="KW-1185">Reference proteome</keyword>
<keyword evidence="1" id="KW-0175">Coiled coil</keyword>
<organism evidence="2 3">
    <name type="scientific">Flavobacterium weaverense</name>
    <dbReference type="NCBI Taxonomy" id="271156"/>
    <lineage>
        <taxon>Bacteria</taxon>
        <taxon>Pseudomonadati</taxon>
        <taxon>Bacteroidota</taxon>
        <taxon>Flavobacteriia</taxon>
        <taxon>Flavobacteriales</taxon>
        <taxon>Flavobacteriaceae</taxon>
        <taxon>Flavobacterium</taxon>
    </lineage>
</organism>
<evidence type="ECO:0000313" key="3">
    <source>
        <dbReference type="Proteomes" id="UP000280368"/>
    </source>
</evidence>
<sequence length="784" mass="93815">MEVIFNKIHDVVLETLEIQDNRPYILEVIGKWYYNFLISSQEKLTLYLPSYDEKLLNIIYDYVRLFSLTYRLLKKNPVSNLEGTCLLNIFDYNTKRNNFSSGKSTIDFVKKSGNFLIWSDNIIVGTNRFLPIFRKEQIENSHWRITNNTFKLFKNISNQRLINHPILIDFNFDLCLSIHTGEQIRHYEYILFNTLKYNSDMSLEEVIEYEDETCKQDIVNLITLKYPYHKNIHDYLSNIGKKKFDLNINSRFCYNNLQEHDIILLPEEIKPNNTNLPVLIPDFKIFETNHNLEIFEILSSFKVHWNEYEFNKFTNPFPKYWFLFINPSLPKEDWFEMFKIDYPIVAEKPIINEIKKIIYLLHELDWGKQLINDIKKPVLLLPDIKGTRKKKLEKSLNSFKHYLHDLNSRVLFIDKNEIDYYLNEKNILLLDAFNIINLVNILSKKSDFNVIIPDFIYFNYQPWIKYHILNYQYEPLLNSIREDIDSQFFNNKEKYQKSKLELIQNIKKDIINYRKKYKQENIEIEIENVNIEGEDIIFYNDEEIEFNNKVKKESDNKEYLIHTIQGIEYVEKGNTTILIRKNTLISSCISQLNIGDDFIVQREVSSAISRDKLVDKLSKVPDTVIEFQIQLSKYDKVYNTLEKLGLEYIHSKYFNQKYVINSNDFSLDKFILPKKKEHWKIICEFLGINSNDMFQAWVAHYGRKHLNEIKKIYKQIYDLCLQNNYLNEIENPDLISKASIYIENNISIFENDEEINTKEIAKSILSSMTNEINFQEVKEIKILN</sequence>